<dbReference type="EMBL" id="BBYQ01000015">
    <property type="protein sequence ID" value="GAP27206.1"/>
    <property type="molecule type" value="Genomic_DNA"/>
</dbReference>
<sequence length="68" mass="7491">MSTGKKRPASLTIRNLDPKVEGTPSEKGRPKRPFDGGRGAALIERLANLRRELDAADVELVIPDRHES</sequence>
<evidence type="ECO:0000256" key="1">
    <source>
        <dbReference type="SAM" id="MobiDB-lite"/>
    </source>
</evidence>
<dbReference type="EMBL" id="CP017839">
    <property type="protein sequence ID" value="APB00128.1"/>
    <property type="molecule type" value="Genomic_DNA"/>
</dbReference>
<protein>
    <submittedName>
        <fullName evidence="3">Uncharacterized protein</fullName>
    </submittedName>
</protein>
<proteinExistence type="predicted"/>
<feature type="compositionally biased region" description="Basic and acidic residues" evidence="1">
    <location>
        <begin position="16"/>
        <end position="35"/>
    </location>
</feature>
<dbReference type="Proteomes" id="UP000180166">
    <property type="component" value="Chromosome"/>
</dbReference>
<organism evidence="3 4">
    <name type="scientific">Nocardia seriolae</name>
    <dbReference type="NCBI Taxonomy" id="37332"/>
    <lineage>
        <taxon>Bacteria</taxon>
        <taxon>Bacillati</taxon>
        <taxon>Actinomycetota</taxon>
        <taxon>Actinomycetes</taxon>
        <taxon>Mycobacteriales</taxon>
        <taxon>Nocardiaceae</taxon>
        <taxon>Nocardia</taxon>
    </lineage>
</organism>
<evidence type="ECO:0000313" key="2">
    <source>
        <dbReference type="EMBL" id="APB00128.1"/>
    </source>
</evidence>
<feature type="region of interest" description="Disordered" evidence="1">
    <location>
        <begin position="1"/>
        <end position="37"/>
    </location>
</feature>
<dbReference type="RefSeq" id="WP_096490641.1">
    <property type="nucleotide sequence ID" value="NZ_BAAARX010000002.1"/>
</dbReference>
<reference evidence="4" key="1">
    <citation type="submission" date="2015-07" db="EMBL/GenBank/DDBJ databases">
        <title>Nocardia seriolae U-1 whole genome shotgun sequence.</title>
        <authorList>
            <person name="Imajoh M."/>
            <person name="Fukumoto Y."/>
            <person name="Sukeda M."/>
            <person name="Yamane J."/>
            <person name="Yamasaki K."/>
            <person name="Shimizu M."/>
            <person name="Ohnishi K."/>
            <person name="Oshima S."/>
        </authorList>
    </citation>
    <scope>NUCLEOTIDE SEQUENCE [LARGE SCALE GENOMIC DNA]</scope>
    <source>
        <strain evidence="4">U-1</strain>
    </source>
</reference>
<dbReference type="GeneID" id="93376598"/>
<evidence type="ECO:0000313" key="3">
    <source>
        <dbReference type="EMBL" id="GAP27206.1"/>
    </source>
</evidence>
<reference evidence="2 5" key="3">
    <citation type="submission" date="2016-10" db="EMBL/GenBank/DDBJ databases">
        <title>Genome sequence of Nocardia seriolae strain EM150506, isolated from Anguila japonica.</title>
        <authorList>
            <person name="Han H.-J."/>
        </authorList>
    </citation>
    <scope>NUCLEOTIDE SEQUENCE [LARGE SCALE GENOMIC DNA]</scope>
    <source>
        <strain evidence="2 5">EM150506</strain>
    </source>
</reference>
<dbReference type="KEGG" id="nsr:NS506_06091"/>
<dbReference type="AlphaFoldDB" id="A0A0B8N0E9"/>
<accession>A0A0B8N0E9</accession>
<reference evidence="3 4" key="2">
    <citation type="journal article" date="2016" name="Genome Announc.">
        <title>Draft Genome Sequence of Erythromycin- and Oxytetracycline-Sensitive Nocardia seriolae Strain U-1 (NBRC 110359).</title>
        <authorList>
            <person name="Imajoh M."/>
            <person name="Sukeda M."/>
            <person name="Shimizu M."/>
            <person name="Yamane J."/>
            <person name="Ohnishi K."/>
            <person name="Oshima S."/>
        </authorList>
    </citation>
    <scope>NUCLEOTIDE SEQUENCE [LARGE SCALE GENOMIC DNA]</scope>
    <source>
        <strain evidence="3 4">U-1</strain>
    </source>
</reference>
<name>A0A0B8N0E9_9NOCA</name>
<dbReference type="Proteomes" id="UP000037179">
    <property type="component" value="Unassembled WGS sequence"/>
</dbReference>
<evidence type="ECO:0000313" key="5">
    <source>
        <dbReference type="Proteomes" id="UP000180166"/>
    </source>
</evidence>
<evidence type="ECO:0000313" key="4">
    <source>
        <dbReference type="Proteomes" id="UP000037179"/>
    </source>
</evidence>
<keyword evidence="4" id="KW-1185">Reference proteome</keyword>
<gene>
    <name evidence="2" type="ORF">NS506_06091</name>
    <name evidence="3" type="ORF">NSK11_contig00015-0047</name>
</gene>